<proteinExistence type="predicted"/>
<dbReference type="AlphaFoldDB" id="J9BU89"/>
<organism evidence="1">
    <name type="scientific">gut metagenome</name>
    <dbReference type="NCBI Taxonomy" id="749906"/>
    <lineage>
        <taxon>unclassified sequences</taxon>
        <taxon>metagenomes</taxon>
        <taxon>organismal metagenomes</taxon>
    </lineage>
</organism>
<dbReference type="EMBL" id="AMCI01008391">
    <property type="protein sequence ID" value="EJW91110.1"/>
    <property type="molecule type" value="Genomic_DNA"/>
</dbReference>
<feature type="non-terminal residue" evidence="1">
    <location>
        <position position="21"/>
    </location>
</feature>
<comment type="caution">
    <text evidence="1">The sequence shown here is derived from an EMBL/GenBank/DDBJ whole genome shotgun (WGS) entry which is preliminary data.</text>
</comment>
<reference evidence="1" key="1">
    <citation type="journal article" date="2012" name="PLoS ONE">
        <title>Gene sets for utilization of primary and secondary nutrition supplies in the distal gut of endangered iberian lynx.</title>
        <authorList>
            <person name="Alcaide M."/>
            <person name="Messina E."/>
            <person name="Richter M."/>
            <person name="Bargiela R."/>
            <person name="Peplies J."/>
            <person name="Huws S.A."/>
            <person name="Newbold C.J."/>
            <person name="Golyshin P.N."/>
            <person name="Simon M.A."/>
            <person name="Lopez G."/>
            <person name="Yakimov M.M."/>
            <person name="Ferrer M."/>
        </authorList>
    </citation>
    <scope>NUCLEOTIDE SEQUENCE</scope>
</reference>
<evidence type="ECO:0000313" key="1">
    <source>
        <dbReference type="EMBL" id="EJW91110.1"/>
    </source>
</evidence>
<name>J9BU89_9ZZZZ</name>
<sequence length="21" mass="2473">MFYWGGAIQGVDVYTLVLRQR</sequence>
<protein>
    <submittedName>
        <fullName evidence="1">Uncharacterized protein</fullName>
    </submittedName>
</protein>
<accession>J9BU89</accession>
<gene>
    <name evidence="1" type="ORF">EVA_20785</name>
</gene>